<name>A0A7J8Z3N1_9ROSI</name>
<evidence type="ECO:0000313" key="2">
    <source>
        <dbReference type="Proteomes" id="UP000593574"/>
    </source>
</evidence>
<keyword evidence="2" id="KW-1185">Reference proteome</keyword>
<accession>A0A7J8Z3N1</accession>
<reference evidence="1 2" key="1">
    <citation type="journal article" date="2019" name="Genome Biol. Evol.">
        <title>Insights into the evolution of the New World diploid cottons (Gossypium, subgenus Houzingenia) based on genome sequencing.</title>
        <authorList>
            <person name="Grover C.E."/>
            <person name="Arick M.A. 2nd"/>
            <person name="Thrash A."/>
            <person name="Conover J.L."/>
            <person name="Sanders W.S."/>
            <person name="Peterson D.G."/>
            <person name="Frelichowski J.E."/>
            <person name="Scheffler J.A."/>
            <person name="Scheffler B.E."/>
            <person name="Wendel J.F."/>
        </authorList>
    </citation>
    <scope>NUCLEOTIDE SEQUENCE [LARGE SCALE GENOMIC DNA]</scope>
    <source>
        <strain evidence="1">4</strain>
        <tissue evidence="1">Leaf</tissue>
    </source>
</reference>
<organism evidence="1 2">
    <name type="scientific">Gossypium laxum</name>
    <dbReference type="NCBI Taxonomy" id="34288"/>
    <lineage>
        <taxon>Eukaryota</taxon>
        <taxon>Viridiplantae</taxon>
        <taxon>Streptophyta</taxon>
        <taxon>Embryophyta</taxon>
        <taxon>Tracheophyta</taxon>
        <taxon>Spermatophyta</taxon>
        <taxon>Magnoliopsida</taxon>
        <taxon>eudicotyledons</taxon>
        <taxon>Gunneridae</taxon>
        <taxon>Pentapetalae</taxon>
        <taxon>rosids</taxon>
        <taxon>malvids</taxon>
        <taxon>Malvales</taxon>
        <taxon>Malvaceae</taxon>
        <taxon>Malvoideae</taxon>
        <taxon>Gossypium</taxon>
    </lineage>
</organism>
<evidence type="ECO:0000313" key="1">
    <source>
        <dbReference type="EMBL" id="MBA0706411.1"/>
    </source>
</evidence>
<dbReference type="Proteomes" id="UP000593574">
    <property type="component" value="Unassembled WGS sequence"/>
</dbReference>
<proteinExistence type="predicted"/>
<dbReference type="AlphaFoldDB" id="A0A7J8Z3N1"/>
<sequence length="90" mass="10652">MNSFKIRTFGMLRSHWPTMLLSRCTRRIECCGNLDSNNRFSLHLRCSMMSTKSTYDNQIQIGWYSSRNISKCRKIDMIIYLLANRSSFQS</sequence>
<dbReference type="EMBL" id="JABEZV010000002">
    <property type="protein sequence ID" value="MBA0706411.1"/>
    <property type="molecule type" value="Genomic_DNA"/>
</dbReference>
<comment type="caution">
    <text evidence="1">The sequence shown here is derived from an EMBL/GenBank/DDBJ whole genome shotgun (WGS) entry which is preliminary data.</text>
</comment>
<protein>
    <submittedName>
        <fullName evidence="1">Uncharacterized protein</fullName>
    </submittedName>
</protein>
<gene>
    <name evidence="1" type="ORF">Golax_018521</name>
</gene>